<evidence type="ECO:0000313" key="2">
    <source>
        <dbReference type="EMBL" id="SDG49387.1"/>
    </source>
</evidence>
<dbReference type="CDD" id="cd01293">
    <property type="entry name" value="Bact_CD"/>
    <property type="match status" value="1"/>
</dbReference>
<dbReference type="PANTHER" id="PTHR32027">
    <property type="entry name" value="CYTOSINE DEAMINASE"/>
    <property type="match status" value="1"/>
</dbReference>
<dbReference type="InterPro" id="IPR011059">
    <property type="entry name" value="Metal-dep_hydrolase_composite"/>
</dbReference>
<dbReference type="SUPFAM" id="SSF51338">
    <property type="entry name" value="Composite domain of metallo-dependent hydrolases"/>
    <property type="match status" value="1"/>
</dbReference>
<evidence type="ECO:0000313" key="3">
    <source>
        <dbReference type="Proteomes" id="UP000198615"/>
    </source>
</evidence>
<dbReference type="InterPro" id="IPR032466">
    <property type="entry name" value="Metal_Hydrolase"/>
</dbReference>
<name>A0A8G2F035_9PROT</name>
<gene>
    <name evidence="2" type="ORF">SAMN05660686_04589</name>
</gene>
<dbReference type="RefSeq" id="WP_093154119.1">
    <property type="nucleotide sequence ID" value="NZ_FNBW01000019.1"/>
</dbReference>
<protein>
    <submittedName>
        <fullName evidence="2">Cytosine deaminase</fullName>
    </submittedName>
</protein>
<keyword evidence="3" id="KW-1185">Reference proteome</keyword>
<dbReference type="Pfam" id="PF07969">
    <property type="entry name" value="Amidohydro_3"/>
    <property type="match status" value="1"/>
</dbReference>
<organism evidence="2 3">
    <name type="scientific">Thalassobaculum litoreum DSM 18839</name>
    <dbReference type="NCBI Taxonomy" id="1123362"/>
    <lineage>
        <taxon>Bacteria</taxon>
        <taxon>Pseudomonadati</taxon>
        <taxon>Pseudomonadota</taxon>
        <taxon>Alphaproteobacteria</taxon>
        <taxon>Rhodospirillales</taxon>
        <taxon>Thalassobaculaceae</taxon>
        <taxon>Thalassobaculum</taxon>
    </lineage>
</organism>
<evidence type="ECO:0000259" key="1">
    <source>
        <dbReference type="Pfam" id="PF07969"/>
    </source>
</evidence>
<reference evidence="2 3" key="1">
    <citation type="submission" date="2016-10" db="EMBL/GenBank/DDBJ databases">
        <authorList>
            <person name="Varghese N."/>
            <person name="Submissions S."/>
        </authorList>
    </citation>
    <scope>NUCLEOTIDE SEQUENCE [LARGE SCALE GENOMIC DNA]</scope>
    <source>
        <strain evidence="2 3">DSM 18839</strain>
    </source>
</reference>
<dbReference type="AlphaFoldDB" id="A0A8G2F035"/>
<dbReference type="Gene3D" id="2.30.40.10">
    <property type="entry name" value="Urease, subunit C, domain 1"/>
    <property type="match status" value="1"/>
</dbReference>
<accession>A0A8G2F035</accession>
<sequence>MTIILKNISPWGRAVTDLAVSDGRIVSEAPAGAQVIDGGGAIALPGLVDAHGHIDKTLLGMGWRPFTAAAGVQSMIANERRLLSEIADFSPARQSARVVDRMVARGTTHCRTHVDIGPDIGLAHFHGVAETRDAVRDRMDMQIVAFPQTGVMTRPGTLELLDRACAEGADAIGGLDPIGIDQDPKGQLDGLFAIADRHGVEVDIHLHDRGEVGAVTLDMIHERTKALGLKGRVAVSHAFCLGSVPDDRLAGLIGKLLDQDIAIMTHGPSGDTPFPPVRRLHDAGVRLFTGSDGIRDSWGPLNSGDMLQRAFIVAYRNGFRRDEDIALTLDMATTGGAQVMGAAGYGLDPDCTADLVLVDAETPAEAVVEHPPRRLVMKRGRVVAENGRLTIEPAG</sequence>
<dbReference type="InterPro" id="IPR052349">
    <property type="entry name" value="Metallo-hydrolase_Enzymes"/>
</dbReference>
<dbReference type="Proteomes" id="UP000198615">
    <property type="component" value="Unassembled WGS sequence"/>
</dbReference>
<dbReference type="SUPFAM" id="SSF51556">
    <property type="entry name" value="Metallo-dependent hydrolases"/>
    <property type="match status" value="1"/>
</dbReference>
<dbReference type="NCBIfam" id="NF004636">
    <property type="entry name" value="PRK05985.1"/>
    <property type="match status" value="1"/>
</dbReference>
<dbReference type="EMBL" id="FNBW01000019">
    <property type="protein sequence ID" value="SDG49387.1"/>
    <property type="molecule type" value="Genomic_DNA"/>
</dbReference>
<comment type="caution">
    <text evidence="2">The sequence shown here is derived from an EMBL/GenBank/DDBJ whole genome shotgun (WGS) entry which is preliminary data.</text>
</comment>
<feature type="domain" description="Amidohydrolase 3" evidence="1">
    <location>
        <begin position="34"/>
        <end position="384"/>
    </location>
</feature>
<dbReference type="PANTHER" id="PTHR32027:SF9">
    <property type="entry name" value="BLL3847 PROTEIN"/>
    <property type="match status" value="1"/>
</dbReference>
<dbReference type="GO" id="GO:0016814">
    <property type="term" value="F:hydrolase activity, acting on carbon-nitrogen (but not peptide) bonds, in cyclic amidines"/>
    <property type="evidence" value="ECO:0007669"/>
    <property type="project" value="TreeGrafter"/>
</dbReference>
<dbReference type="InterPro" id="IPR013108">
    <property type="entry name" value="Amidohydro_3"/>
</dbReference>
<proteinExistence type="predicted"/>
<dbReference type="OrthoDB" id="9815027at2"/>
<dbReference type="Gene3D" id="3.20.20.140">
    <property type="entry name" value="Metal-dependent hydrolases"/>
    <property type="match status" value="1"/>
</dbReference>